<dbReference type="PROSITE" id="PS51257">
    <property type="entry name" value="PROKAR_LIPOPROTEIN"/>
    <property type="match status" value="1"/>
</dbReference>
<protein>
    <submittedName>
        <fullName evidence="6">Outer membrane protein assembly factor BamD</fullName>
    </submittedName>
</protein>
<dbReference type="RefSeq" id="WP_307632059.1">
    <property type="nucleotide sequence ID" value="NZ_JAPHEH010000001.1"/>
</dbReference>
<name>A0A9X4MF10_9BACT</name>
<evidence type="ECO:0000256" key="1">
    <source>
        <dbReference type="ARBA" id="ARBA00022729"/>
    </source>
</evidence>
<keyword evidence="1 4" id="KW-0732">Signal</keyword>
<feature type="signal peptide" evidence="4">
    <location>
        <begin position="1"/>
        <end position="28"/>
    </location>
</feature>
<sequence>MIFSKQNWRLFRTCILALALMTTATGLGGCTTLDTMLGWVGFGEGSGATESPEALAMEGMNDFNRGDYSSALKRFVEIKDRFPFSEVALLAELKAADSNYYMDKFTEAKTLYEEFEANHPTNEAVPYVLFQIGMCYYNQIGTHDRDPGSAQNAVQAFGRLNRSYPQSPYFVEASARTQAARDFLAQHEFYVATFYVRTDEDKQAQGRLEYLLATYPEASVAPQATQLLAQLKSGAGIEKSWRRYVPTISLPDWQSFTSAFGILPPSNNGEPAKP</sequence>
<evidence type="ECO:0000256" key="4">
    <source>
        <dbReference type="SAM" id="SignalP"/>
    </source>
</evidence>
<reference evidence="6" key="1">
    <citation type="journal article" date="2022" name="bioRxiv">
        <title>Thiovibrio frasassiensisgen. nov., sp. nov., an autotrophic, elemental sulfur disproportionating bacterium isolated from sulfidic karst sediment, and proposal of Thiovibrionaceae fam. nov.</title>
        <authorList>
            <person name="Aronson H."/>
            <person name="Thomas C."/>
            <person name="Bhattacharyya M."/>
            <person name="Eckstein S."/>
            <person name="Jensen S."/>
            <person name="Barco R."/>
            <person name="Macalady J."/>
            <person name="Amend J."/>
        </authorList>
    </citation>
    <scope>NUCLEOTIDE SEQUENCE</scope>
    <source>
        <strain evidence="6">RS19-109</strain>
    </source>
</reference>
<dbReference type="NCBIfam" id="TIGR03302">
    <property type="entry name" value="OM_YfiO"/>
    <property type="match status" value="1"/>
</dbReference>
<evidence type="ECO:0000313" key="6">
    <source>
        <dbReference type="EMBL" id="MDG4475083.1"/>
    </source>
</evidence>
<dbReference type="Proteomes" id="UP001154240">
    <property type="component" value="Unassembled WGS sequence"/>
</dbReference>
<reference evidence="6" key="2">
    <citation type="submission" date="2022-10" db="EMBL/GenBank/DDBJ databases">
        <authorList>
            <person name="Aronson H.S."/>
        </authorList>
    </citation>
    <scope>NUCLEOTIDE SEQUENCE</scope>
    <source>
        <strain evidence="6">RS19-109</strain>
    </source>
</reference>
<accession>A0A9X4MF10</accession>
<dbReference type="SUPFAM" id="SSF48452">
    <property type="entry name" value="TPR-like"/>
    <property type="match status" value="1"/>
</dbReference>
<dbReference type="Gene3D" id="1.25.40.10">
    <property type="entry name" value="Tetratricopeptide repeat domain"/>
    <property type="match status" value="1"/>
</dbReference>
<organism evidence="6 7">
    <name type="scientific">Thiovibrio frasassiensis</name>
    <dbReference type="NCBI Taxonomy" id="2984131"/>
    <lineage>
        <taxon>Bacteria</taxon>
        <taxon>Pseudomonadati</taxon>
        <taxon>Thermodesulfobacteriota</taxon>
        <taxon>Desulfobulbia</taxon>
        <taxon>Desulfobulbales</taxon>
        <taxon>Thiovibrionaceae</taxon>
        <taxon>Thiovibrio</taxon>
    </lineage>
</organism>
<evidence type="ECO:0000259" key="5">
    <source>
        <dbReference type="Pfam" id="PF13525"/>
    </source>
</evidence>
<dbReference type="InterPro" id="IPR039565">
    <property type="entry name" value="BamD-like"/>
</dbReference>
<gene>
    <name evidence="6" type="ORF">OLX77_02770</name>
</gene>
<proteinExistence type="inferred from homology"/>
<dbReference type="AlphaFoldDB" id="A0A9X4MF10"/>
<keyword evidence="3" id="KW-0998">Cell outer membrane</keyword>
<dbReference type="HAMAP" id="MF_00922">
    <property type="entry name" value="OM_assembly_BamD"/>
    <property type="match status" value="1"/>
</dbReference>
<dbReference type="Pfam" id="PF13525">
    <property type="entry name" value="YfiO"/>
    <property type="match status" value="1"/>
</dbReference>
<evidence type="ECO:0000256" key="2">
    <source>
        <dbReference type="ARBA" id="ARBA00023136"/>
    </source>
</evidence>
<feature type="domain" description="Outer membrane lipoprotein BamD-like" evidence="5">
    <location>
        <begin position="53"/>
        <end position="239"/>
    </location>
</feature>
<comment type="caution">
    <text evidence="6">The sequence shown here is derived from an EMBL/GenBank/DDBJ whole genome shotgun (WGS) entry which is preliminary data.</text>
</comment>
<dbReference type="EMBL" id="JAPHEH010000001">
    <property type="protein sequence ID" value="MDG4475083.1"/>
    <property type="molecule type" value="Genomic_DNA"/>
</dbReference>
<evidence type="ECO:0000256" key="3">
    <source>
        <dbReference type="ARBA" id="ARBA00023237"/>
    </source>
</evidence>
<feature type="chain" id="PRO_5040734890" evidence="4">
    <location>
        <begin position="29"/>
        <end position="274"/>
    </location>
</feature>
<dbReference type="InterPro" id="IPR017689">
    <property type="entry name" value="BamD"/>
</dbReference>
<dbReference type="InterPro" id="IPR011990">
    <property type="entry name" value="TPR-like_helical_dom_sf"/>
</dbReference>
<keyword evidence="2" id="KW-0472">Membrane</keyword>
<keyword evidence="7" id="KW-1185">Reference proteome</keyword>
<evidence type="ECO:0000313" key="7">
    <source>
        <dbReference type="Proteomes" id="UP001154240"/>
    </source>
</evidence>